<feature type="non-terminal residue" evidence="1">
    <location>
        <position position="1"/>
    </location>
</feature>
<evidence type="ECO:0000313" key="2">
    <source>
        <dbReference type="Proteomes" id="UP000789525"/>
    </source>
</evidence>
<protein>
    <submittedName>
        <fullName evidence="1">1599_t:CDS:1</fullName>
    </submittedName>
</protein>
<dbReference type="Proteomes" id="UP000789525">
    <property type="component" value="Unassembled WGS sequence"/>
</dbReference>
<proteinExistence type="predicted"/>
<name>A0ACA9Q227_9GLOM</name>
<accession>A0ACA9Q227</accession>
<comment type="caution">
    <text evidence="1">The sequence shown here is derived from an EMBL/GenBank/DDBJ whole genome shotgun (WGS) entry which is preliminary data.</text>
</comment>
<dbReference type="EMBL" id="CAJVPT010044027">
    <property type="protein sequence ID" value="CAG8733539.1"/>
    <property type="molecule type" value="Genomic_DNA"/>
</dbReference>
<gene>
    <name evidence="1" type="ORF">ACOLOM_LOCUS11783</name>
</gene>
<evidence type="ECO:0000313" key="1">
    <source>
        <dbReference type="EMBL" id="CAG8733539.1"/>
    </source>
</evidence>
<reference evidence="1" key="1">
    <citation type="submission" date="2021-06" db="EMBL/GenBank/DDBJ databases">
        <authorList>
            <person name="Kallberg Y."/>
            <person name="Tangrot J."/>
            <person name="Rosling A."/>
        </authorList>
    </citation>
    <scope>NUCLEOTIDE SEQUENCE</scope>
    <source>
        <strain evidence="1">CL356</strain>
    </source>
</reference>
<keyword evidence="2" id="KW-1185">Reference proteome</keyword>
<sequence>RRSERAQIKIADESSFHGAIGQVMAASSHSDSKEKALWMESA</sequence>
<organism evidence="1 2">
    <name type="scientific">Acaulospora colombiana</name>
    <dbReference type="NCBI Taxonomy" id="27376"/>
    <lineage>
        <taxon>Eukaryota</taxon>
        <taxon>Fungi</taxon>
        <taxon>Fungi incertae sedis</taxon>
        <taxon>Mucoromycota</taxon>
        <taxon>Glomeromycotina</taxon>
        <taxon>Glomeromycetes</taxon>
        <taxon>Diversisporales</taxon>
        <taxon>Acaulosporaceae</taxon>
        <taxon>Acaulospora</taxon>
    </lineage>
</organism>